<keyword evidence="4" id="KW-0524">Neurogenesis</keyword>
<protein>
    <submittedName>
        <fullName evidence="9">Neurogenin-3-like</fullName>
    </submittedName>
</protein>
<keyword evidence="5" id="KW-0539">Nucleus</keyword>
<dbReference type="InterPro" id="IPR036638">
    <property type="entry name" value="HLH_DNA-bd_sf"/>
</dbReference>
<dbReference type="CDD" id="cd11431">
    <property type="entry name" value="bHLH_TS_taxi_Dei"/>
    <property type="match status" value="1"/>
</dbReference>
<keyword evidence="3" id="KW-0221">Differentiation</keyword>
<dbReference type="PANTHER" id="PTHR19290">
    <property type="entry name" value="BASIC HELIX-LOOP-HELIX PROTEIN NEUROGENIN-RELATED"/>
    <property type="match status" value="1"/>
</dbReference>
<feature type="region of interest" description="Disordered" evidence="6">
    <location>
        <begin position="109"/>
        <end position="136"/>
    </location>
</feature>
<proteinExistence type="predicted"/>
<feature type="domain" description="BHLH" evidence="7">
    <location>
        <begin position="133"/>
        <end position="190"/>
    </location>
</feature>
<keyword evidence="8" id="KW-1185">Reference proteome</keyword>
<evidence type="ECO:0000313" key="9">
    <source>
        <dbReference type="RefSeq" id="XP_013776938.1"/>
    </source>
</evidence>
<organism evidence="8 9">
    <name type="scientific">Limulus polyphemus</name>
    <name type="common">Atlantic horseshoe crab</name>
    <dbReference type="NCBI Taxonomy" id="6850"/>
    <lineage>
        <taxon>Eukaryota</taxon>
        <taxon>Metazoa</taxon>
        <taxon>Ecdysozoa</taxon>
        <taxon>Arthropoda</taxon>
        <taxon>Chelicerata</taxon>
        <taxon>Merostomata</taxon>
        <taxon>Xiphosura</taxon>
        <taxon>Limulidae</taxon>
        <taxon>Limulus</taxon>
    </lineage>
</organism>
<feature type="compositionally biased region" description="Basic and acidic residues" evidence="6">
    <location>
        <begin position="77"/>
        <end position="91"/>
    </location>
</feature>
<dbReference type="SMART" id="SM00353">
    <property type="entry name" value="HLH"/>
    <property type="match status" value="1"/>
</dbReference>
<keyword evidence="2" id="KW-0217">Developmental protein</keyword>
<dbReference type="Pfam" id="PF00010">
    <property type="entry name" value="HLH"/>
    <property type="match status" value="1"/>
</dbReference>
<evidence type="ECO:0000256" key="4">
    <source>
        <dbReference type="ARBA" id="ARBA00022902"/>
    </source>
</evidence>
<sequence>MAVDLVDFDPNSWESLLSLNTNVIENENLKLHNNCDRVELPAIMCITPKISVEDEEPSSPKLSNTSVASHENSTRSSDCKTKEDQQAKTEEECKEIKYKLRPRSIQKRKELEIKRHCKKEPKPKQKPPPLSKYRRRTANARERYRMEKMNQAFEQLRQAIPQFPNAVGMNNSKLTKITTLRLAVNYIAALADILRKTDCNDKEQTTEGPSQVVDSTDLNLDIGSDGCDLTVDDLTFLLDSDEDSMEYTTDLLFP</sequence>
<feature type="compositionally biased region" description="Polar residues" evidence="6">
    <location>
        <begin position="60"/>
        <end position="76"/>
    </location>
</feature>
<reference evidence="9" key="1">
    <citation type="submission" date="2025-08" db="UniProtKB">
        <authorList>
            <consortium name="RefSeq"/>
        </authorList>
    </citation>
    <scope>IDENTIFICATION</scope>
    <source>
        <tissue evidence="9">Muscle</tissue>
    </source>
</reference>
<evidence type="ECO:0000256" key="3">
    <source>
        <dbReference type="ARBA" id="ARBA00022782"/>
    </source>
</evidence>
<dbReference type="Proteomes" id="UP000694941">
    <property type="component" value="Unplaced"/>
</dbReference>
<evidence type="ECO:0000256" key="5">
    <source>
        <dbReference type="ARBA" id="ARBA00023242"/>
    </source>
</evidence>
<dbReference type="PROSITE" id="PS50888">
    <property type="entry name" value="BHLH"/>
    <property type="match status" value="1"/>
</dbReference>
<gene>
    <name evidence="9" type="primary">LOC106461642</name>
</gene>
<dbReference type="InterPro" id="IPR050359">
    <property type="entry name" value="bHLH_transcription_factors"/>
</dbReference>
<name>A0ABM1B8G8_LIMPO</name>
<dbReference type="Gene3D" id="4.10.280.10">
    <property type="entry name" value="Helix-loop-helix DNA-binding domain"/>
    <property type="match status" value="1"/>
</dbReference>
<dbReference type="SUPFAM" id="SSF47459">
    <property type="entry name" value="HLH, helix-loop-helix DNA-binding domain"/>
    <property type="match status" value="1"/>
</dbReference>
<feature type="compositionally biased region" description="Basic residues" evidence="6">
    <location>
        <begin position="115"/>
        <end position="125"/>
    </location>
</feature>
<evidence type="ECO:0000256" key="2">
    <source>
        <dbReference type="ARBA" id="ARBA00022473"/>
    </source>
</evidence>
<evidence type="ECO:0000256" key="1">
    <source>
        <dbReference type="ARBA" id="ARBA00004123"/>
    </source>
</evidence>
<evidence type="ECO:0000259" key="7">
    <source>
        <dbReference type="PROSITE" id="PS50888"/>
    </source>
</evidence>
<dbReference type="GeneID" id="106461642"/>
<feature type="region of interest" description="Disordered" evidence="6">
    <location>
        <begin position="52"/>
        <end position="91"/>
    </location>
</feature>
<dbReference type="InterPro" id="IPR011598">
    <property type="entry name" value="bHLH_dom"/>
</dbReference>
<dbReference type="PANTHER" id="PTHR19290:SF162">
    <property type="entry name" value="TRANSCRIPTION FACTOR ATOH7"/>
    <property type="match status" value="1"/>
</dbReference>
<comment type="subcellular location">
    <subcellularLocation>
        <location evidence="1">Nucleus</location>
    </subcellularLocation>
</comment>
<evidence type="ECO:0000313" key="8">
    <source>
        <dbReference type="Proteomes" id="UP000694941"/>
    </source>
</evidence>
<accession>A0ABM1B8G8</accession>
<dbReference type="RefSeq" id="XP_013776938.1">
    <property type="nucleotide sequence ID" value="XM_013921484.2"/>
</dbReference>
<evidence type="ECO:0000256" key="6">
    <source>
        <dbReference type="SAM" id="MobiDB-lite"/>
    </source>
</evidence>